<protein>
    <submittedName>
        <fullName evidence="1">Sarcosine oxidase subunit gamma</fullName>
    </submittedName>
</protein>
<dbReference type="AlphaFoldDB" id="A0A239PMZ3"/>
<name>A0A239PMZ3_9RHOB</name>
<dbReference type="Gene3D" id="3.30.1360.120">
    <property type="entry name" value="Probable tRNA modification gtpase trme, domain 1"/>
    <property type="match status" value="1"/>
</dbReference>
<dbReference type="Gene3D" id="3.30.70.1520">
    <property type="entry name" value="Heterotetrameric sarcosine oxidase"/>
    <property type="match status" value="1"/>
</dbReference>
<proteinExistence type="predicted"/>
<dbReference type="EMBL" id="FZQB01000001">
    <property type="protein sequence ID" value="SNT68890.1"/>
    <property type="molecule type" value="Genomic_DNA"/>
</dbReference>
<dbReference type="OrthoDB" id="9814782at2"/>
<sequence length="172" mass="18274">MAEALATVSRVDGIGMISLRADPEQAGPVLSDVMGFAAPEARQITGSGDRRIGWMSPDEFLCLMPRGEVAQVLQALEQGLSQQHALAVDMSDARVIYDVTGPNADDVLAKLSPANLGALGPHELRRSRAAQTAAAFWRIDGGFRIIGFRSSADYLGLLLKNAALPGSYLAPR</sequence>
<dbReference type="Proteomes" id="UP000198307">
    <property type="component" value="Unassembled WGS sequence"/>
</dbReference>
<gene>
    <name evidence="1" type="ORF">SAMN05444959_101451</name>
</gene>
<dbReference type="RefSeq" id="WP_089342769.1">
    <property type="nucleotide sequence ID" value="NZ_CP067129.1"/>
</dbReference>
<accession>A0A239PMZ3</accession>
<keyword evidence="2" id="KW-1185">Reference proteome</keyword>
<dbReference type="InterPro" id="IPR027266">
    <property type="entry name" value="TrmE/GcvT-like"/>
</dbReference>
<organism evidence="1 2">
    <name type="scientific">Paracoccus seriniphilus</name>
    <dbReference type="NCBI Taxonomy" id="184748"/>
    <lineage>
        <taxon>Bacteria</taxon>
        <taxon>Pseudomonadati</taxon>
        <taxon>Pseudomonadota</taxon>
        <taxon>Alphaproteobacteria</taxon>
        <taxon>Rhodobacterales</taxon>
        <taxon>Paracoccaceae</taxon>
        <taxon>Paracoccus</taxon>
    </lineage>
</organism>
<dbReference type="InterPro" id="IPR007375">
    <property type="entry name" value="SoxG"/>
</dbReference>
<dbReference type="Pfam" id="PF04268">
    <property type="entry name" value="SoxG"/>
    <property type="match status" value="1"/>
</dbReference>
<evidence type="ECO:0000313" key="1">
    <source>
        <dbReference type="EMBL" id="SNT68890.1"/>
    </source>
</evidence>
<dbReference type="SUPFAM" id="SSF103025">
    <property type="entry name" value="Folate-binding domain"/>
    <property type="match status" value="1"/>
</dbReference>
<evidence type="ECO:0000313" key="2">
    <source>
        <dbReference type="Proteomes" id="UP000198307"/>
    </source>
</evidence>
<reference evidence="1 2" key="1">
    <citation type="submission" date="2017-07" db="EMBL/GenBank/DDBJ databases">
        <authorList>
            <person name="Sun Z.S."/>
            <person name="Albrecht U."/>
            <person name="Echele G."/>
            <person name="Lee C.C."/>
        </authorList>
    </citation>
    <scope>NUCLEOTIDE SEQUENCE [LARGE SCALE GENOMIC DNA]</scope>
    <source>
        <strain evidence="1 2">DSM 14827</strain>
    </source>
</reference>